<dbReference type="EMBL" id="FNON01000006">
    <property type="protein sequence ID" value="SDY64733.1"/>
    <property type="molecule type" value="Genomic_DNA"/>
</dbReference>
<evidence type="ECO:0000256" key="9">
    <source>
        <dbReference type="PROSITE-ProRule" id="PRU00289"/>
    </source>
</evidence>
<dbReference type="GO" id="GO:0003677">
    <property type="term" value="F:DNA binding"/>
    <property type="evidence" value="ECO:0007669"/>
    <property type="project" value="InterPro"/>
</dbReference>
<keyword evidence="14" id="KW-1185">Reference proteome</keyword>
<keyword evidence="3 11" id="KW-0812">Transmembrane</keyword>
<dbReference type="NCBIfam" id="TIGR03924">
    <property type="entry name" value="T7SS_EccC_a"/>
    <property type="match status" value="1"/>
</dbReference>
<feature type="transmembrane region" description="Helical" evidence="11">
    <location>
        <begin position="42"/>
        <end position="61"/>
    </location>
</feature>
<feature type="domain" description="FtsK" evidence="12">
    <location>
        <begin position="826"/>
        <end position="1020"/>
    </location>
</feature>
<reference evidence="13 14" key="1">
    <citation type="submission" date="2016-10" db="EMBL/GenBank/DDBJ databases">
        <authorList>
            <person name="de Groot N.N."/>
        </authorList>
    </citation>
    <scope>NUCLEOTIDE SEQUENCE [LARGE SCALE GENOMIC DNA]</scope>
    <source>
        <strain evidence="13 14">CPCC 202699</strain>
    </source>
</reference>
<dbReference type="STRING" id="589385.SAMN05421504_106249"/>
<keyword evidence="5 9" id="KW-0547">Nucleotide-binding</keyword>
<evidence type="ECO:0000313" key="13">
    <source>
        <dbReference type="EMBL" id="SDY64733.1"/>
    </source>
</evidence>
<evidence type="ECO:0000256" key="1">
    <source>
        <dbReference type="ARBA" id="ARBA00004651"/>
    </source>
</evidence>
<proteinExistence type="predicted"/>
<evidence type="ECO:0000259" key="12">
    <source>
        <dbReference type="PROSITE" id="PS50901"/>
    </source>
</evidence>
<feature type="binding site" evidence="9">
    <location>
        <begin position="844"/>
        <end position="851"/>
    </location>
    <ligand>
        <name>ATP</name>
        <dbReference type="ChEBI" id="CHEBI:30616"/>
    </ligand>
</feature>
<evidence type="ECO:0000256" key="10">
    <source>
        <dbReference type="SAM" id="MobiDB-lite"/>
    </source>
</evidence>
<evidence type="ECO:0000313" key="14">
    <source>
        <dbReference type="Proteomes" id="UP000199515"/>
    </source>
</evidence>
<dbReference type="OrthoDB" id="9807790at2"/>
<evidence type="ECO:0000256" key="8">
    <source>
        <dbReference type="ARBA" id="ARBA00023136"/>
    </source>
</evidence>
<feature type="domain" description="FtsK" evidence="12">
    <location>
        <begin position="460"/>
        <end position="660"/>
    </location>
</feature>
<comment type="subcellular location">
    <subcellularLocation>
        <location evidence="1">Cell membrane</location>
        <topology evidence="1">Multi-pass membrane protein</topology>
    </subcellularLocation>
</comment>
<evidence type="ECO:0000256" key="3">
    <source>
        <dbReference type="ARBA" id="ARBA00022692"/>
    </source>
</evidence>
<evidence type="ECO:0000256" key="4">
    <source>
        <dbReference type="ARBA" id="ARBA00022737"/>
    </source>
</evidence>
<evidence type="ECO:0000256" key="2">
    <source>
        <dbReference type="ARBA" id="ARBA00022475"/>
    </source>
</evidence>
<dbReference type="RefSeq" id="WP_091293675.1">
    <property type="nucleotide sequence ID" value="NZ_FNON01000006.1"/>
</dbReference>
<dbReference type="Proteomes" id="UP000199515">
    <property type="component" value="Unassembled WGS sequence"/>
</dbReference>
<keyword evidence="7 11" id="KW-1133">Transmembrane helix</keyword>
<dbReference type="PROSITE" id="PS50901">
    <property type="entry name" value="FTSK"/>
    <property type="match status" value="3"/>
</dbReference>
<keyword evidence="8 11" id="KW-0472">Membrane</keyword>
<gene>
    <name evidence="13" type="ORF">SAMN05421504_106249</name>
</gene>
<dbReference type="Pfam" id="PF01580">
    <property type="entry name" value="FtsK_SpoIIIE"/>
    <property type="match status" value="2"/>
</dbReference>
<keyword evidence="2" id="KW-1003">Cell membrane</keyword>
<feature type="region of interest" description="Disordered" evidence="10">
    <location>
        <begin position="1"/>
        <end position="29"/>
    </location>
</feature>
<dbReference type="PANTHER" id="PTHR22683">
    <property type="entry name" value="SPORULATION PROTEIN RELATED"/>
    <property type="match status" value="1"/>
</dbReference>
<feature type="binding site" evidence="9">
    <location>
        <begin position="483"/>
        <end position="490"/>
    </location>
    <ligand>
        <name>ATP</name>
        <dbReference type="ChEBI" id="CHEBI:30616"/>
    </ligand>
</feature>
<evidence type="ECO:0000256" key="5">
    <source>
        <dbReference type="ARBA" id="ARBA00022741"/>
    </source>
</evidence>
<dbReference type="GO" id="GO:0005524">
    <property type="term" value="F:ATP binding"/>
    <property type="evidence" value="ECO:0007669"/>
    <property type="project" value="UniProtKB-UniRule"/>
</dbReference>
<feature type="binding site" evidence="9">
    <location>
        <begin position="1134"/>
        <end position="1141"/>
    </location>
    <ligand>
        <name>ATP</name>
        <dbReference type="ChEBI" id="CHEBI:30616"/>
    </ligand>
</feature>
<dbReference type="PANTHER" id="PTHR22683:SF1">
    <property type="entry name" value="TYPE VII SECRETION SYSTEM PROTEIN ESSC"/>
    <property type="match status" value="1"/>
</dbReference>
<name>A0A1H3LK22_9PSEU</name>
<dbReference type="SUPFAM" id="SSF52540">
    <property type="entry name" value="P-loop containing nucleoside triphosphate hydrolases"/>
    <property type="match status" value="3"/>
</dbReference>
<dbReference type="GO" id="GO:0005886">
    <property type="term" value="C:plasma membrane"/>
    <property type="evidence" value="ECO:0007669"/>
    <property type="project" value="UniProtKB-SubCell"/>
</dbReference>
<dbReference type="InterPro" id="IPR002543">
    <property type="entry name" value="FtsK_dom"/>
</dbReference>
<organism evidence="13 14">
    <name type="scientific">Amycolatopsis xylanica</name>
    <dbReference type="NCBI Taxonomy" id="589385"/>
    <lineage>
        <taxon>Bacteria</taxon>
        <taxon>Bacillati</taxon>
        <taxon>Actinomycetota</taxon>
        <taxon>Actinomycetes</taxon>
        <taxon>Pseudonocardiales</taxon>
        <taxon>Pseudonocardiaceae</taxon>
        <taxon>Amycolatopsis</taxon>
    </lineage>
</organism>
<feature type="domain" description="FtsK" evidence="12">
    <location>
        <begin position="1117"/>
        <end position="1297"/>
    </location>
</feature>
<protein>
    <submittedName>
        <fullName evidence="13">DNA segregation ATPase FtsK/SpoIIIE, S-DNA-T family</fullName>
    </submittedName>
</protein>
<dbReference type="InterPro" id="IPR050206">
    <property type="entry name" value="FtsK/SpoIIIE/SftA"/>
</dbReference>
<dbReference type="InterPro" id="IPR023837">
    <property type="entry name" value="EccCb-like_Actinobacteria"/>
</dbReference>
<keyword evidence="4" id="KW-0677">Repeat</keyword>
<dbReference type="Gene3D" id="3.40.50.300">
    <property type="entry name" value="P-loop containing nucleotide triphosphate hydrolases"/>
    <property type="match status" value="4"/>
</dbReference>
<dbReference type="InterPro" id="IPR023836">
    <property type="entry name" value="EccCa-like_Actinobacteria"/>
</dbReference>
<evidence type="ECO:0000256" key="7">
    <source>
        <dbReference type="ARBA" id="ARBA00022989"/>
    </source>
</evidence>
<dbReference type="NCBIfam" id="TIGR03925">
    <property type="entry name" value="T7SS_EccC_b"/>
    <property type="match status" value="1"/>
</dbReference>
<sequence length="1335" mass="146323">MSTLQFKRSPRLAAPRPPGGEVHLEPPPEVPRTIPGSVVMKMLPVVMIVASVGMMVVMFTLGGRSPMMLMMGGMMVMGTVGMMAGGGGKGGGAKKAEMNEDRKDYLRYLGQMRDRAREAMVDQRAALEWVHPDPQMLWSLATSRRMWERRGNDQDFLHLRVGRSSHRLATRLVPPQTGPVDELEPIATLALRRFVRAHSIVPDLPTQITLRGFAAVSMSGERQLVRGLTRAMLAQLVTFHSADDVLIAVATAGRAKEEWEWAKWLPHVQHPTLSDGIGQLRMMAGSLAQIENWLDEELRDRQRFSRNATPAPDQPHVVIIIDDAEVTREEQIILEEGLVGVTLIDLSDSTGNLAARRGLRLVVEPERLGARSAGGVEWFGRPDTLSLVEMEALARRISPYRVGSGAGAEANEDEPLLSNPSLLELLGIPGDPMTFDVQQAWRPRPIRDRYRVPFGVGEYGQPVELDIKEAAAEGMGPHGLCIGATGSGKSEFLRTLVLGMLATHSSSTLNFVLVDFKGGATFLGLDSAPHVSAVITNLADEVTLVDRMKDALAGEMNRRQEALKNGGNFKNVWEYEKARENGADLDPLPALFIVCDEFSELLAAKPDFIDLFVAIGRLGRSLQMHMLLASQRLEEGKLRGLDSHLSYRIGLKTFSAAESRAAIGVPDAFELPSVPGGGYLKFDTSSLVRFKASYVSGPYRPSGIKVATPGSAVVRADKRPQLFVPDFIELPKEPEPVIEEVAAPQKESEEAVEPSELDVIVSRLVGQGPPAHEVWLPPLKEPSSLDTLLPNLNPTEDRGLSPVGFFGNGRLQIPMGIVDRPYEQRRDPLWADFSGATGHGVLVGGPQSGKSTMLRTLIMSMALTHTPEEVQFYCVDLGGGTLAGLQGLPHVGGVAVARREPDKARRIVAELTTLLTEREGRFGALGIDSMAEFRNRKRRGEIPPETDPFGDAFLVVDGWKALREDFEELEQQITKLATQGLTFGVHVMIAANRWADIRPAIKDMLGTRFELRLGDPSESDIDRRVAVNVPAGRPGRGLTRDKLHMLTALPRVDGSSDAEDVGAGVADAVAKIAAAWRGRPAPQVRLLPEEISYEEVLSIDKRRDSRLIPIGVNEDELAPVYLDFDQDPHFYAFADGESGKTNLLRQIVRGITERYTPKEAVIILVDFRRTMLGFIEGEQLLGYAVQAAQLDAMMQDVANSMRKRLPGPDVTQEQLKTRSWWKGPDLFVIVDDYDLVVTSTNNPLKPVSDFLAQAKDVGLHIVAVRRTGGASRAMFDPILGKLKEIAAPGMVMNGSRDEGMLIGTTKPGPMPPGRGFIHSRKFGKQLMQVSWIAPE</sequence>
<keyword evidence="6 9" id="KW-0067">ATP-binding</keyword>
<evidence type="ECO:0000256" key="6">
    <source>
        <dbReference type="ARBA" id="ARBA00022840"/>
    </source>
</evidence>
<evidence type="ECO:0000256" key="11">
    <source>
        <dbReference type="SAM" id="Phobius"/>
    </source>
</evidence>
<accession>A0A1H3LK22</accession>
<dbReference type="InterPro" id="IPR027417">
    <property type="entry name" value="P-loop_NTPase"/>
</dbReference>